<sequence>MAIESRIELPDPPARAEATETLPRAEPGRGYEVLELLPQLTAAADELPDLLHQFGTEQLSQVMRTALFLVGRMQQVATLITAEALIRGDVSRSDSANATRWVTGHVPAFDEPAEETGLGGDAEANSARAQRVPVEPATLRRIAAVAQECQHRKNDTVTAALRAGNCTVESARTTLAHADKVMPVLPGTEHDQVLAWYLSLDPSLGARGLTQLTRAAILAKFAPDQLDQEDAHLEDVETLTWSTTPTGMTRLVAELAPATAAMIKDAIMAGSAPRPVTTTDGSDGECATGTARRILDERTPAKRRADALLELVQAGARTTTGKGQLGSAATALITLSLDTLTTGVGTATTTTGDLLDATAARRLACDADLIPIVLGSRGEPLDVGRRERLVTKGLRAAVLFRDKGCSFPGCDRPPSFCEVHHVRPWWAGGVTSLINSAMLCCHHHRIVHRRGYTATVTEFGVVWDLTPGRIASTYPPAAYESA</sequence>
<name>A0A3M9MIF3_9MICO</name>
<evidence type="ECO:0000313" key="3">
    <source>
        <dbReference type="Proteomes" id="UP000271678"/>
    </source>
</evidence>
<dbReference type="RefSeq" id="WP_123269475.1">
    <property type="nucleotide sequence ID" value="NZ_RJJQ01000001.1"/>
</dbReference>
<dbReference type="CDD" id="cd00085">
    <property type="entry name" value="HNHc"/>
    <property type="match status" value="1"/>
</dbReference>
<keyword evidence="3" id="KW-1185">Reference proteome</keyword>
<dbReference type="OrthoDB" id="5177627at2"/>
<dbReference type="Proteomes" id="UP000271678">
    <property type="component" value="Unassembled WGS sequence"/>
</dbReference>
<gene>
    <name evidence="2" type="ORF">EFY87_01200</name>
</gene>
<proteinExistence type="predicted"/>
<keyword evidence="2" id="KW-0540">Nuclease</keyword>
<feature type="domain" description="HNH nuclease" evidence="1">
    <location>
        <begin position="393"/>
        <end position="445"/>
    </location>
</feature>
<dbReference type="EMBL" id="RJJQ01000001">
    <property type="protein sequence ID" value="RNI25284.1"/>
    <property type="molecule type" value="Genomic_DNA"/>
</dbReference>
<dbReference type="GO" id="GO:0004519">
    <property type="term" value="F:endonuclease activity"/>
    <property type="evidence" value="ECO:0007669"/>
    <property type="project" value="UniProtKB-KW"/>
</dbReference>
<dbReference type="AlphaFoldDB" id="A0A3M9MIF3"/>
<accession>A0A3M9MIF3</accession>
<dbReference type="InterPro" id="IPR003615">
    <property type="entry name" value="HNH_nuc"/>
</dbReference>
<organism evidence="2 3">
    <name type="scientific">Flexivirga caeni</name>
    <dbReference type="NCBI Taxonomy" id="2294115"/>
    <lineage>
        <taxon>Bacteria</taxon>
        <taxon>Bacillati</taxon>
        <taxon>Actinomycetota</taxon>
        <taxon>Actinomycetes</taxon>
        <taxon>Micrococcales</taxon>
        <taxon>Dermacoccaceae</taxon>
        <taxon>Flexivirga</taxon>
    </lineage>
</organism>
<comment type="caution">
    <text evidence="2">The sequence shown here is derived from an EMBL/GenBank/DDBJ whole genome shotgun (WGS) entry which is preliminary data.</text>
</comment>
<dbReference type="InterPro" id="IPR003870">
    <property type="entry name" value="DUF222"/>
</dbReference>
<dbReference type="Pfam" id="PF02720">
    <property type="entry name" value="DUF222"/>
    <property type="match status" value="1"/>
</dbReference>
<evidence type="ECO:0000259" key="1">
    <source>
        <dbReference type="SMART" id="SM00507"/>
    </source>
</evidence>
<evidence type="ECO:0000313" key="2">
    <source>
        <dbReference type="EMBL" id="RNI25284.1"/>
    </source>
</evidence>
<keyword evidence="2" id="KW-0378">Hydrolase</keyword>
<protein>
    <submittedName>
        <fullName evidence="2">HNH endonuclease</fullName>
    </submittedName>
</protein>
<keyword evidence="2" id="KW-0255">Endonuclease</keyword>
<dbReference type="SMART" id="SM00507">
    <property type="entry name" value="HNHc"/>
    <property type="match status" value="1"/>
</dbReference>
<reference evidence="2 3" key="1">
    <citation type="submission" date="2018-11" db="EMBL/GenBank/DDBJ databases">
        <title>Draft genome of Simplicispira Flexivirga sp. BO-16.</title>
        <authorList>
            <person name="Im W.T."/>
        </authorList>
    </citation>
    <scope>NUCLEOTIDE SEQUENCE [LARGE SCALE GENOMIC DNA]</scope>
    <source>
        <strain evidence="2 3">BO-16</strain>
    </source>
</reference>